<accession>A0A1C2DMR2</accession>
<feature type="region of interest" description="Disordered" evidence="1">
    <location>
        <begin position="1"/>
        <end position="29"/>
    </location>
</feature>
<evidence type="ECO:0000313" key="3">
    <source>
        <dbReference type="Proteomes" id="UP000094412"/>
    </source>
</evidence>
<evidence type="ECO:0000313" key="2">
    <source>
        <dbReference type="EMBL" id="OCX16050.1"/>
    </source>
</evidence>
<dbReference type="EMBL" id="MDEO01000033">
    <property type="protein sequence ID" value="OCX16050.1"/>
    <property type="molecule type" value="Genomic_DNA"/>
</dbReference>
<organism evidence="2 3">
    <name type="scientific">Mesorhizobium hungaricum</name>
    <dbReference type="NCBI Taxonomy" id="1566387"/>
    <lineage>
        <taxon>Bacteria</taxon>
        <taxon>Pseudomonadati</taxon>
        <taxon>Pseudomonadota</taxon>
        <taxon>Alphaproteobacteria</taxon>
        <taxon>Hyphomicrobiales</taxon>
        <taxon>Phyllobacteriaceae</taxon>
        <taxon>Mesorhizobium</taxon>
    </lineage>
</organism>
<keyword evidence="3" id="KW-1185">Reference proteome</keyword>
<comment type="caution">
    <text evidence="2">The sequence shown here is derived from an EMBL/GenBank/DDBJ whole genome shotgun (WGS) entry which is preliminary data.</text>
</comment>
<evidence type="ECO:0000256" key="1">
    <source>
        <dbReference type="SAM" id="MobiDB-lite"/>
    </source>
</evidence>
<protein>
    <submittedName>
        <fullName evidence="2">Uncharacterized protein</fullName>
    </submittedName>
</protein>
<dbReference type="AlphaFoldDB" id="A0A1C2DMR2"/>
<proteinExistence type="predicted"/>
<sequence length="59" mass="6604">MPVMLPRESDSDMCRDGSSADNKQRSYPVDEPEECTAYLISTTAQNLAPWRVISSDLLL</sequence>
<gene>
    <name evidence="2" type="ORF">QV13_14285</name>
</gene>
<dbReference type="Proteomes" id="UP000094412">
    <property type="component" value="Unassembled WGS sequence"/>
</dbReference>
<name>A0A1C2DMR2_9HYPH</name>
<reference evidence="2 3" key="1">
    <citation type="submission" date="2016-08" db="EMBL/GenBank/DDBJ databases">
        <title>Whole genome sequence of Mesorhizobium sp. strain UASWS1009 isolated from industrial sewage.</title>
        <authorList>
            <person name="Crovadore J."/>
            <person name="Calmin G."/>
            <person name="Chablais R."/>
            <person name="Cochard B."/>
            <person name="Lefort F."/>
        </authorList>
    </citation>
    <scope>NUCLEOTIDE SEQUENCE [LARGE SCALE GENOMIC DNA]</scope>
    <source>
        <strain evidence="2 3">UASWS1009</strain>
    </source>
</reference>